<keyword evidence="1" id="KW-0732">Signal</keyword>
<dbReference type="EMBL" id="PPSK01000001">
    <property type="protein sequence ID" value="POB06223.1"/>
    <property type="molecule type" value="Genomic_DNA"/>
</dbReference>
<dbReference type="Proteomes" id="UP000243451">
    <property type="component" value="Unassembled WGS sequence"/>
</dbReference>
<comment type="caution">
    <text evidence="2">The sequence shown here is derived from an EMBL/GenBank/DDBJ whole genome shotgun (WGS) entry which is preliminary data.</text>
</comment>
<accession>A0A2P4EZN0</accession>
<feature type="signal peptide" evidence="1">
    <location>
        <begin position="1"/>
        <end position="21"/>
    </location>
</feature>
<organism evidence="2 3">
    <name type="scientific">Halopseudomonas oceani</name>
    <dbReference type="NCBI Taxonomy" id="1708783"/>
    <lineage>
        <taxon>Bacteria</taxon>
        <taxon>Pseudomonadati</taxon>
        <taxon>Pseudomonadota</taxon>
        <taxon>Gammaproteobacteria</taxon>
        <taxon>Pseudomonadales</taxon>
        <taxon>Pseudomonadaceae</taxon>
        <taxon>Halopseudomonas</taxon>
    </lineage>
</organism>
<dbReference type="RefSeq" id="WP_104736483.1">
    <property type="nucleotide sequence ID" value="NZ_BMHR01000002.1"/>
</dbReference>
<dbReference type="AlphaFoldDB" id="A0A2P4EZN0"/>
<dbReference type="OrthoDB" id="8905050at2"/>
<evidence type="ECO:0008006" key="4">
    <source>
        <dbReference type="Google" id="ProtNLM"/>
    </source>
</evidence>
<evidence type="ECO:0000313" key="2">
    <source>
        <dbReference type="EMBL" id="POB06223.1"/>
    </source>
</evidence>
<evidence type="ECO:0000256" key="1">
    <source>
        <dbReference type="SAM" id="SignalP"/>
    </source>
</evidence>
<reference evidence="2 3" key="1">
    <citation type="submission" date="2018-01" db="EMBL/GenBank/DDBJ databases">
        <title>Draft genome of the type strain Pseudomonas oceani DSM 100277 isolated from the deep water in Okinawa trough, northwestern Pacific Ocean.</title>
        <authorList>
            <person name="Gomila M."/>
            <person name="Mulet M."/>
            <person name="Garcia-Valdes E."/>
            <person name="Lalucat J."/>
        </authorList>
    </citation>
    <scope>NUCLEOTIDE SEQUENCE [LARGE SCALE GENOMIC DNA]</scope>
    <source>
        <strain evidence="2 3">DSM 100277</strain>
    </source>
</reference>
<keyword evidence="3" id="KW-1185">Reference proteome</keyword>
<protein>
    <recommendedName>
        <fullName evidence="4">DUF4440 domain-containing protein</fullName>
    </recommendedName>
</protein>
<proteinExistence type="predicted"/>
<dbReference type="PROSITE" id="PS51257">
    <property type="entry name" value="PROKAR_LIPOPROTEIN"/>
    <property type="match status" value="1"/>
</dbReference>
<evidence type="ECO:0000313" key="3">
    <source>
        <dbReference type="Proteomes" id="UP000243451"/>
    </source>
</evidence>
<feature type="chain" id="PRO_5015188637" description="DUF4440 domain-containing protein" evidence="1">
    <location>
        <begin position="22"/>
        <end position="142"/>
    </location>
</feature>
<gene>
    <name evidence="2" type="ORF">C1949_00285</name>
</gene>
<name>A0A2P4EZN0_9GAMM</name>
<sequence length="142" mass="16375">MRFLLAALLALSLLGCGASSPDERLNQAIDQLQSGIEERDRGAVLDLLHPEFIAQSQYDQDWADRTLRLMFLRNQRINVLVTQQRTEIDPGYEQRAESEARVTLTGAERLIPNSAGQYDIRLLWEDVDGRWLLRDINWQPVR</sequence>